<dbReference type="InParanoid" id="J0WM86"/>
<dbReference type="EMBL" id="JH688559">
    <property type="protein sequence ID" value="EJD32915.1"/>
    <property type="molecule type" value="Genomic_DNA"/>
</dbReference>
<gene>
    <name evidence="1" type="ORF">AURDEDRAFT_177992</name>
</gene>
<reference evidence="2" key="1">
    <citation type="journal article" date="2012" name="Science">
        <title>The Paleozoic origin of enzymatic lignin decomposition reconstructed from 31 fungal genomes.</title>
        <authorList>
            <person name="Floudas D."/>
            <person name="Binder M."/>
            <person name="Riley R."/>
            <person name="Barry K."/>
            <person name="Blanchette R.A."/>
            <person name="Henrissat B."/>
            <person name="Martinez A.T."/>
            <person name="Otillar R."/>
            <person name="Spatafora J.W."/>
            <person name="Yadav J.S."/>
            <person name="Aerts A."/>
            <person name="Benoit I."/>
            <person name="Boyd A."/>
            <person name="Carlson A."/>
            <person name="Copeland A."/>
            <person name="Coutinho P.M."/>
            <person name="de Vries R.P."/>
            <person name="Ferreira P."/>
            <person name="Findley K."/>
            <person name="Foster B."/>
            <person name="Gaskell J."/>
            <person name="Glotzer D."/>
            <person name="Gorecki P."/>
            <person name="Heitman J."/>
            <person name="Hesse C."/>
            <person name="Hori C."/>
            <person name="Igarashi K."/>
            <person name="Jurgens J.A."/>
            <person name="Kallen N."/>
            <person name="Kersten P."/>
            <person name="Kohler A."/>
            <person name="Kuees U."/>
            <person name="Kumar T.K.A."/>
            <person name="Kuo A."/>
            <person name="LaButti K."/>
            <person name="Larrondo L.F."/>
            <person name="Lindquist E."/>
            <person name="Ling A."/>
            <person name="Lombard V."/>
            <person name="Lucas S."/>
            <person name="Lundell T."/>
            <person name="Martin R."/>
            <person name="McLaughlin D.J."/>
            <person name="Morgenstern I."/>
            <person name="Morin E."/>
            <person name="Murat C."/>
            <person name="Nagy L.G."/>
            <person name="Nolan M."/>
            <person name="Ohm R.A."/>
            <person name="Patyshakuliyeva A."/>
            <person name="Rokas A."/>
            <person name="Ruiz-Duenas F.J."/>
            <person name="Sabat G."/>
            <person name="Salamov A."/>
            <person name="Samejima M."/>
            <person name="Schmutz J."/>
            <person name="Slot J.C."/>
            <person name="St John F."/>
            <person name="Stenlid J."/>
            <person name="Sun H."/>
            <person name="Sun S."/>
            <person name="Syed K."/>
            <person name="Tsang A."/>
            <person name="Wiebenga A."/>
            <person name="Young D."/>
            <person name="Pisabarro A."/>
            <person name="Eastwood D.C."/>
            <person name="Martin F."/>
            <person name="Cullen D."/>
            <person name="Grigoriev I.V."/>
            <person name="Hibbett D.S."/>
        </authorList>
    </citation>
    <scope>NUCLEOTIDE SEQUENCE [LARGE SCALE GENOMIC DNA]</scope>
    <source>
        <strain evidence="2">TFB10046</strain>
    </source>
</reference>
<organism evidence="1 2">
    <name type="scientific">Auricularia subglabra (strain TFB-10046 / SS5)</name>
    <name type="common">White-rot fungus</name>
    <name type="synonym">Auricularia delicata (strain TFB10046)</name>
    <dbReference type="NCBI Taxonomy" id="717982"/>
    <lineage>
        <taxon>Eukaryota</taxon>
        <taxon>Fungi</taxon>
        <taxon>Dikarya</taxon>
        <taxon>Basidiomycota</taxon>
        <taxon>Agaricomycotina</taxon>
        <taxon>Agaricomycetes</taxon>
        <taxon>Auriculariales</taxon>
        <taxon>Auriculariaceae</taxon>
        <taxon>Auricularia</taxon>
    </lineage>
</organism>
<dbReference type="AlphaFoldDB" id="J0WM86"/>
<dbReference type="KEGG" id="adl:AURDEDRAFT_177992"/>
<name>J0WM86_AURST</name>
<dbReference type="Proteomes" id="UP000006514">
    <property type="component" value="Unassembled WGS sequence"/>
</dbReference>
<evidence type="ECO:0000313" key="1">
    <source>
        <dbReference type="EMBL" id="EJD32915.1"/>
    </source>
</evidence>
<accession>J0WM86</accession>
<proteinExistence type="predicted"/>
<sequence>MYPFVQTADALCINHYVLRECAIGHTYLNCPLVRNENVCDAVIPWGDRCESFWTVAFIRPPLSH</sequence>
<protein>
    <submittedName>
        <fullName evidence="1">Uncharacterized protein</fullName>
    </submittedName>
</protein>
<evidence type="ECO:0000313" key="2">
    <source>
        <dbReference type="Proteomes" id="UP000006514"/>
    </source>
</evidence>
<keyword evidence="2" id="KW-1185">Reference proteome</keyword>